<evidence type="ECO:0000256" key="3">
    <source>
        <dbReference type="ARBA" id="ARBA00022692"/>
    </source>
</evidence>
<evidence type="ECO:0000256" key="2">
    <source>
        <dbReference type="ARBA" id="ARBA00007168"/>
    </source>
</evidence>
<evidence type="ECO:0000313" key="8">
    <source>
        <dbReference type="EMBL" id="KAF4693377.1"/>
    </source>
</evidence>
<comment type="caution">
    <text evidence="8">The sequence shown here is derived from an EMBL/GenBank/DDBJ whole genome shotgun (WGS) entry which is preliminary data.</text>
</comment>
<keyword evidence="5 7" id="KW-0472">Membrane</keyword>
<keyword evidence="4 7" id="KW-1133">Transmembrane helix</keyword>
<dbReference type="OrthoDB" id="414473at2759"/>
<keyword evidence="6" id="KW-0325">Glycoprotein</keyword>
<dbReference type="Proteomes" id="UP000541610">
    <property type="component" value="Unassembled WGS sequence"/>
</dbReference>
<dbReference type="AlphaFoldDB" id="A0A7J6PBU6"/>
<proteinExistence type="inferred from homology"/>
<name>A0A7J6PBU6_PEROL</name>
<comment type="similarity">
    <text evidence="2 7">Belongs to the CTL (choline transporter-like) family.</text>
</comment>
<feature type="transmembrane region" description="Helical" evidence="7">
    <location>
        <begin position="421"/>
        <end position="442"/>
    </location>
</feature>
<dbReference type="PANTHER" id="PTHR12385">
    <property type="entry name" value="CHOLINE TRANSPORTER-LIKE (SLC FAMILY 44)"/>
    <property type="match status" value="1"/>
</dbReference>
<evidence type="ECO:0000256" key="4">
    <source>
        <dbReference type="ARBA" id="ARBA00022989"/>
    </source>
</evidence>
<organism evidence="8 9">
    <name type="scientific">Perkinsus olseni</name>
    <name type="common">Perkinsus atlanticus</name>
    <dbReference type="NCBI Taxonomy" id="32597"/>
    <lineage>
        <taxon>Eukaryota</taxon>
        <taxon>Sar</taxon>
        <taxon>Alveolata</taxon>
        <taxon>Perkinsozoa</taxon>
        <taxon>Perkinsea</taxon>
        <taxon>Perkinsida</taxon>
        <taxon>Perkinsidae</taxon>
        <taxon>Perkinsus</taxon>
    </lineage>
</organism>
<feature type="transmembrane region" description="Helical" evidence="7">
    <location>
        <begin position="204"/>
        <end position="223"/>
    </location>
</feature>
<dbReference type="GO" id="GO:0005886">
    <property type="term" value="C:plasma membrane"/>
    <property type="evidence" value="ECO:0007669"/>
    <property type="project" value="UniProtKB-SubCell"/>
</dbReference>
<dbReference type="PANTHER" id="PTHR12385:SF14">
    <property type="entry name" value="CHOLINE TRANSPORTER-LIKE 2"/>
    <property type="match status" value="1"/>
</dbReference>
<evidence type="ECO:0000256" key="7">
    <source>
        <dbReference type="RuleBase" id="RU368066"/>
    </source>
</evidence>
<feature type="transmembrane region" description="Helical" evidence="7">
    <location>
        <begin position="371"/>
        <end position="401"/>
    </location>
</feature>
<evidence type="ECO:0000256" key="6">
    <source>
        <dbReference type="ARBA" id="ARBA00023180"/>
    </source>
</evidence>
<feature type="transmembrane region" description="Helical" evidence="7">
    <location>
        <begin position="563"/>
        <end position="584"/>
    </location>
</feature>
<gene>
    <name evidence="8" type="ORF">FOZ60_011121</name>
</gene>
<feature type="transmembrane region" description="Helical" evidence="7">
    <location>
        <begin position="521"/>
        <end position="543"/>
    </location>
</feature>
<feature type="transmembrane region" description="Helical" evidence="7">
    <location>
        <begin position="37"/>
        <end position="56"/>
    </location>
</feature>
<evidence type="ECO:0000256" key="5">
    <source>
        <dbReference type="ARBA" id="ARBA00023136"/>
    </source>
</evidence>
<feature type="transmembrane region" description="Helical" evidence="7">
    <location>
        <begin position="229"/>
        <end position="251"/>
    </location>
</feature>
<evidence type="ECO:0000313" key="9">
    <source>
        <dbReference type="Proteomes" id="UP000541610"/>
    </source>
</evidence>
<dbReference type="GO" id="GO:0022857">
    <property type="term" value="F:transmembrane transporter activity"/>
    <property type="evidence" value="ECO:0007669"/>
    <property type="project" value="UniProtKB-UniRule"/>
</dbReference>
<protein>
    <recommendedName>
        <fullName evidence="7">Choline transporter-like protein</fullName>
    </recommendedName>
</protein>
<comment type="subcellular location">
    <subcellularLocation>
        <location evidence="7">Cell membrane</location>
        <topology evidence="7">Multi-pass membrane protein</topology>
    </subcellularLocation>
    <subcellularLocation>
        <location evidence="1">Membrane</location>
        <topology evidence="1">Multi-pass membrane protein</topology>
    </subcellularLocation>
</comment>
<dbReference type="InterPro" id="IPR007603">
    <property type="entry name" value="Choline_transptr-like"/>
</dbReference>
<reference evidence="8 9" key="1">
    <citation type="submission" date="2020-04" db="EMBL/GenBank/DDBJ databases">
        <title>Perkinsus olseni comparative genomics.</title>
        <authorList>
            <person name="Bogema D.R."/>
        </authorList>
    </citation>
    <scope>NUCLEOTIDE SEQUENCE [LARGE SCALE GENOMIC DNA]</scope>
    <source>
        <strain evidence="8">00978-12</strain>
    </source>
</reference>
<dbReference type="Pfam" id="PF04515">
    <property type="entry name" value="Choline_transpo"/>
    <property type="match status" value="1"/>
</dbReference>
<feature type="transmembrane region" description="Helical" evidence="7">
    <location>
        <begin position="263"/>
        <end position="284"/>
    </location>
</feature>
<accession>A0A7J6PBU6</accession>
<evidence type="ECO:0000256" key="1">
    <source>
        <dbReference type="ARBA" id="ARBA00004141"/>
    </source>
</evidence>
<sequence length="638" mass="70358">MLLPMETQREGRSQFLDDRIERQAGMRKRRCTDMDCILLWAGFLASLAVIWSCAASHGDLRRITYRFNHRGELCGADLAVLDKSFLYWCAGIEDDSHTPLAMNYENPICVKRCPTVDDPLEMLPCPMPARVDIVHTGDAPYTGNTTTITQVVVPQRGLDTVPLAGRYCIPKDTFLSKQVLRGPLSEQPQQAIDYLLELRNASKAVAAGLLAAILTSYGYIILLRNNARVVATASLAGLVIASVAFGIACLRDTTTAANAKPPLLSHIVGILCFALAFGCMLVPYKAQEAFRLGPAYAQETCKVVFAVPSLFLYPMVDVSIKVAVAGILGRGFLWLVASGSVNTERALINGHEITDGHRTFAYSGKELCMMVYWLAATLWVFEFLMALSHFAVSYATMLYYFAPTEISGERQIPRLSTYRGLLSGLVYHTGTIAWGSLLTMILRPLRILFLLVEWALDGPTNTLISALAKRLSYCLNFHRRFLKFICEDAYIDVAFNSSSFPAAGANAFKIMHTDTQLSRTILLFQCVGVVVSAVLGGYVAHMVTTCNATIMDSQHERFVSSPFLVSIICSFLGGILSMSSMAVLRATADSLLYCYSVDQPNPGYRDHAPVCLRETISSMRRSVYADVAEANMRRVYAE</sequence>
<keyword evidence="3 7" id="KW-0812">Transmembrane</keyword>
<dbReference type="EMBL" id="JABANP010000046">
    <property type="protein sequence ID" value="KAF4693377.1"/>
    <property type="molecule type" value="Genomic_DNA"/>
</dbReference>
<comment type="function">
    <text evidence="7">Choline transporter.</text>
</comment>